<accession>B8HIC2</accession>
<dbReference type="KEGG" id="ach:Achl_4218"/>
<sequence length="229" mass="24977">MGLDEEIARIQQQADSAASETALAADIFRKALRTLQGELRVAAQKLAAADVPLVPVLAMTEDPREGDTYRFPGPVDHGKQAWPINGDLALTREGVLLAGVSLNGRHPSMATHHDRRYSGLWEREAAIGLEPGETYLGHRADQVPEVDLDVARPVISHGSRANISPQGSFPFSLRNGVLFYSCTDSEASDGPALEILAKGVLSLLADPPTRRPPLSGRPRPKEKKPWWRR</sequence>
<dbReference type="HOGENOM" id="CLU_1207812_0_0_11"/>
<dbReference type="AlphaFoldDB" id="B8HIC2"/>
<feature type="region of interest" description="Disordered" evidence="1">
    <location>
        <begin position="206"/>
        <end position="229"/>
    </location>
</feature>
<feature type="compositionally biased region" description="Basic residues" evidence="1">
    <location>
        <begin position="218"/>
        <end position="229"/>
    </location>
</feature>
<keyword evidence="3" id="KW-1185">Reference proteome</keyword>
<geneLocation type="plasmid" evidence="2 3">
    <name>pACHL01</name>
</geneLocation>
<reference evidence="2" key="1">
    <citation type="submission" date="2009-01" db="EMBL/GenBank/DDBJ databases">
        <title>Complete sequence of plasmid1 of Arthrobacter chlorophenolicus A6.</title>
        <authorList>
            <consortium name="US DOE Joint Genome Institute"/>
            <person name="Lucas S."/>
            <person name="Copeland A."/>
            <person name="Lapidus A."/>
            <person name="Glavina del Rio T."/>
            <person name="Tice H."/>
            <person name="Bruce D."/>
            <person name="Goodwin L."/>
            <person name="Pitluck S."/>
            <person name="Goltsman E."/>
            <person name="Clum A."/>
            <person name="Larimer F."/>
            <person name="Land M."/>
            <person name="Hauser L."/>
            <person name="Kyrpides N."/>
            <person name="Mikhailova N."/>
            <person name="Jansson J."/>
            <person name="Richardson P."/>
        </authorList>
    </citation>
    <scope>NUCLEOTIDE SEQUENCE [LARGE SCALE GENOMIC DNA]</scope>
    <source>
        <strain evidence="2">A6</strain>
        <plasmid evidence="2">pACHL01</plasmid>
    </source>
</reference>
<evidence type="ECO:0000256" key="1">
    <source>
        <dbReference type="SAM" id="MobiDB-lite"/>
    </source>
</evidence>
<dbReference type="EMBL" id="CP001342">
    <property type="protein sequence ID" value="ACL42169.1"/>
    <property type="molecule type" value="Genomic_DNA"/>
</dbReference>
<dbReference type="Proteomes" id="UP000002505">
    <property type="component" value="Plasmid pACHL01"/>
</dbReference>
<dbReference type="RefSeq" id="WP_012623186.1">
    <property type="nucleotide sequence ID" value="NC_011879.1"/>
</dbReference>
<protein>
    <submittedName>
        <fullName evidence="2">Uncharacterized protein</fullName>
    </submittedName>
</protein>
<evidence type="ECO:0000313" key="3">
    <source>
        <dbReference type="Proteomes" id="UP000002505"/>
    </source>
</evidence>
<organism evidence="2 3">
    <name type="scientific">Pseudarthrobacter chlorophenolicus (strain ATCC 700700 / DSM 12829 / CIP 107037 / JCM 12360 / KCTC 9906 / NCIMB 13794 / A6)</name>
    <name type="common">Arthrobacter chlorophenolicus</name>
    <dbReference type="NCBI Taxonomy" id="452863"/>
    <lineage>
        <taxon>Bacteria</taxon>
        <taxon>Bacillati</taxon>
        <taxon>Actinomycetota</taxon>
        <taxon>Actinomycetes</taxon>
        <taxon>Micrococcales</taxon>
        <taxon>Micrococcaceae</taxon>
        <taxon>Pseudarthrobacter</taxon>
    </lineage>
</organism>
<gene>
    <name evidence="2" type="ordered locus">Achl_4218</name>
</gene>
<proteinExistence type="predicted"/>
<name>B8HIC2_PSECP</name>
<evidence type="ECO:0000313" key="2">
    <source>
        <dbReference type="EMBL" id="ACL42169.1"/>
    </source>
</evidence>
<keyword evidence="2" id="KW-0614">Plasmid</keyword>